<proteinExistence type="predicted"/>
<dbReference type="Proteomes" id="UP001233836">
    <property type="component" value="Unassembled WGS sequence"/>
</dbReference>
<reference evidence="1 2" key="1">
    <citation type="submission" date="2023-07" db="EMBL/GenBank/DDBJ databases">
        <title>Sorghum-associated microbial communities from plants grown in Nebraska, USA.</title>
        <authorList>
            <person name="Schachtman D."/>
        </authorList>
    </citation>
    <scope>NUCLEOTIDE SEQUENCE [LARGE SCALE GENOMIC DNA]</scope>
    <source>
        <strain evidence="1 2">DS1314</strain>
    </source>
</reference>
<accession>A0ABT9WFC4</accession>
<evidence type="ECO:0000313" key="2">
    <source>
        <dbReference type="Proteomes" id="UP001233836"/>
    </source>
</evidence>
<keyword evidence="2" id="KW-1185">Reference proteome</keyword>
<comment type="caution">
    <text evidence="1">The sequence shown here is derived from an EMBL/GenBank/DDBJ whole genome shotgun (WGS) entry which is preliminary data.</text>
</comment>
<name>A0ABT9WFC4_9BACL</name>
<dbReference type="EMBL" id="JAUSTI010000009">
    <property type="protein sequence ID" value="MDQ0171973.1"/>
    <property type="molecule type" value="Genomic_DNA"/>
</dbReference>
<evidence type="ECO:0000313" key="1">
    <source>
        <dbReference type="EMBL" id="MDQ0171973.1"/>
    </source>
</evidence>
<dbReference type="PROSITE" id="PS51257">
    <property type="entry name" value="PROKAR_LIPOPROTEIN"/>
    <property type="match status" value="1"/>
</dbReference>
<gene>
    <name evidence="1" type="ORF">J2T19_003435</name>
</gene>
<organism evidence="1 2">
    <name type="scientific">Paenibacillus tundrae</name>
    <dbReference type="NCBI Taxonomy" id="528187"/>
    <lineage>
        <taxon>Bacteria</taxon>
        <taxon>Bacillati</taxon>
        <taxon>Bacillota</taxon>
        <taxon>Bacilli</taxon>
        <taxon>Bacillales</taxon>
        <taxon>Paenibacillaceae</taxon>
        <taxon>Paenibacillus</taxon>
    </lineage>
</organism>
<dbReference type="RefSeq" id="WP_307217773.1">
    <property type="nucleotide sequence ID" value="NZ_JAUSTI010000009.1"/>
</dbReference>
<sequence length="57" mass="5793">MLVVKMGGIHRGFITLAALALILVVTACSSKAQTGSDGELQVTATTGMIVDAAFEIA</sequence>
<protein>
    <submittedName>
        <fullName evidence="1">ABC-type Zn uptake system ZnuABC Zn-binding protein ZnuA</fullName>
    </submittedName>
</protein>